<dbReference type="RefSeq" id="WP_132293047.1">
    <property type="nucleotide sequence ID" value="NZ_SKBM01000020.1"/>
</dbReference>
<dbReference type="Proteomes" id="UP000295023">
    <property type="component" value="Unassembled WGS sequence"/>
</dbReference>
<evidence type="ECO:0000313" key="9">
    <source>
        <dbReference type="EMBL" id="TCZ57206.1"/>
    </source>
</evidence>
<gene>
    <name evidence="7 9" type="primary">recO</name>
    <name evidence="9" type="ORF">EXY23_18895</name>
</gene>
<dbReference type="InterPro" id="IPR003717">
    <property type="entry name" value="RecO"/>
</dbReference>
<evidence type="ECO:0000256" key="6">
    <source>
        <dbReference type="ARBA" id="ARBA00033409"/>
    </source>
</evidence>
<dbReference type="Pfam" id="PF11967">
    <property type="entry name" value="RecO_N"/>
    <property type="match status" value="1"/>
</dbReference>
<protein>
    <recommendedName>
        <fullName evidence="2 7">DNA repair protein RecO</fullName>
    </recommendedName>
    <alternativeName>
        <fullName evidence="6 7">Recombination protein O</fullName>
    </alternativeName>
</protein>
<dbReference type="NCBIfam" id="TIGR00613">
    <property type="entry name" value="reco"/>
    <property type="match status" value="1"/>
</dbReference>
<dbReference type="InterPro" id="IPR022572">
    <property type="entry name" value="DNA_rep/recomb_RecO_N"/>
</dbReference>
<dbReference type="HAMAP" id="MF_00201">
    <property type="entry name" value="RecO"/>
    <property type="match status" value="1"/>
</dbReference>
<keyword evidence="5 7" id="KW-0234">DNA repair</keyword>
<comment type="function">
    <text evidence="7">Involved in DNA repair and RecF pathway recombination.</text>
</comment>
<evidence type="ECO:0000256" key="2">
    <source>
        <dbReference type="ARBA" id="ARBA00021310"/>
    </source>
</evidence>
<dbReference type="GO" id="GO:0006310">
    <property type="term" value="P:DNA recombination"/>
    <property type="evidence" value="ECO:0007669"/>
    <property type="project" value="UniProtKB-UniRule"/>
</dbReference>
<dbReference type="PANTHER" id="PTHR33991:SF1">
    <property type="entry name" value="DNA REPAIR PROTEIN RECO"/>
    <property type="match status" value="1"/>
</dbReference>
<dbReference type="InterPro" id="IPR042242">
    <property type="entry name" value="RecO_C"/>
</dbReference>
<dbReference type="Gene3D" id="2.40.50.140">
    <property type="entry name" value="Nucleic acid-binding proteins"/>
    <property type="match status" value="1"/>
</dbReference>
<organism evidence="9 10">
    <name type="scientific">Roseicella aquatilis</name>
    <dbReference type="NCBI Taxonomy" id="2527868"/>
    <lineage>
        <taxon>Bacteria</taxon>
        <taxon>Pseudomonadati</taxon>
        <taxon>Pseudomonadota</taxon>
        <taxon>Alphaproteobacteria</taxon>
        <taxon>Acetobacterales</taxon>
        <taxon>Roseomonadaceae</taxon>
        <taxon>Roseicella</taxon>
    </lineage>
</organism>
<keyword evidence="4 7" id="KW-0233">DNA recombination</keyword>
<comment type="caution">
    <text evidence="9">The sequence shown here is derived from an EMBL/GenBank/DDBJ whole genome shotgun (WGS) entry which is preliminary data.</text>
</comment>
<dbReference type="SUPFAM" id="SSF50249">
    <property type="entry name" value="Nucleic acid-binding proteins"/>
    <property type="match status" value="1"/>
</dbReference>
<dbReference type="InterPro" id="IPR037278">
    <property type="entry name" value="ARFGAP/RecO"/>
</dbReference>
<keyword evidence="3 7" id="KW-0227">DNA damage</keyword>
<evidence type="ECO:0000259" key="8">
    <source>
        <dbReference type="Pfam" id="PF11967"/>
    </source>
</evidence>
<evidence type="ECO:0000256" key="1">
    <source>
        <dbReference type="ARBA" id="ARBA00007452"/>
    </source>
</evidence>
<dbReference type="InterPro" id="IPR012340">
    <property type="entry name" value="NA-bd_OB-fold"/>
</dbReference>
<dbReference type="AlphaFoldDB" id="A0A4R4D9Q2"/>
<proteinExistence type="inferred from homology"/>
<dbReference type="Pfam" id="PF02565">
    <property type="entry name" value="RecO_C"/>
    <property type="match status" value="1"/>
</dbReference>
<evidence type="ECO:0000256" key="5">
    <source>
        <dbReference type="ARBA" id="ARBA00023204"/>
    </source>
</evidence>
<reference evidence="9 10" key="1">
    <citation type="submission" date="2019-03" db="EMBL/GenBank/DDBJ databases">
        <title>Paracraurococcus aquatilis NE82 genome sequence.</title>
        <authorList>
            <person name="Zhao Y."/>
            <person name="Du Z."/>
        </authorList>
    </citation>
    <scope>NUCLEOTIDE SEQUENCE [LARGE SCALE GENOMIC DNA]</scope>
    <source>
        <strain evidence="9 10">NE82</strain>
    </source>
</reference>
<accession>A0A4R4D9Q2</accession>
<evidence type="ECO:0000256" key="3">
    <source>
        <dbReference type="ARBA" id="ARBA00022763"/>
    </source>
</evidence>
<dbReference type="OrthoDB" id="9804792at2"/>
<sequence>MEWQAPAVVLDARPLGESGAVISLLTERHGRHAGLAKGGASRAQAPVWQRGNLVEARWVARLPEQLGSVTGELVHPAAALALEDPLALALLSAACAVAEAALPEREPHPRCFQGLVSLIARLGQGAGPLLADYVRWEAELLGELGYGLDLARCAATGGTEDLTWVSPRTGRAVSAAAGEPWRDRLLPLPRFLLGQSSGEGPAEWLAGLRLTGHFLARDVFAERPGGLPQARAMLQDRVAGMLPAAAGSRPG</sequence>
<dbReference type="SUPFAM" id="SSF57863">
    <property type="entry name" value="ArfGap/RecO-like zinc finger"/>
    <property type="match status" value="1"/>
</dbReference>
<dbReference type="EMBL" id="SKBM01000020">
    <property type="protein sequence ID" value="TCZ57206.1"/>
    <property type="molecule type" value="Genomic_DNA"/>
</dbReference>
<dbReference type="GO" id="GO:0043590">
    <property type="term" value="C:bacterial nucleoid"/>
    <property type="evidence" value="ECO:0007669"/>
    <property type="project" value="TreeGrafter"/>
</dbReference>
<comment type="similarity">
    <text evidence="1 7">Belongs to the RecO family.</text>
</comment>
<keyword evidence="10" id="KW-1185">Reference proteome</keyword>
<name>A0A4R4D9Q2_9PROT</name>
<feature type="domain" description="DNA replication/recombination mediator RecO N-terminal" evidence="8">
    <location>
        <begin position="1"/>
        <end position="76"/>
    </location>
</feature>
<evidence type="ECO:0000256" key="4">
    <source>
        <dbReference type="ARBA" id="ARBA00023172"/>
    </source>
</evidence>
<dbReference type="GO" id="GO:0006302">
    <property type="term" value="P:double-strand break repair"/>
    <property type="evidence" value="ECO:0007669"/>
    <property type="project" value="TreeGrafter"/>
</dbReference>
<dbReference type="PANTHER" id="PTHR33991">
    <property type="entry name" value="DNA REPAIR PROTEIN RECO"/>
    <property type="match status" value="1"/>
</dbReference>
<evidence type="ECO:0000313" key="10">
    <source>
        <dbReference type="Proteomes" id="UP000295023"/>
    </source>
</evidence>
<dbReference type="Gene3D" id="1.20.1440.120">
    <property type="entry name" value="Recombination protein O, C-terminal domain"/>
    <property type="match status" value="1"/>
</dbReference>
<evidence type="ECO:0000256" key="7">
    <source>
        <dbReference type="HAMAP-Rule" id="MF_00201"/>
    </source>
</evidence>